<protein>
    <submittedName>
        <fullName evidence="1">Uncharacterized protein</fullName>
    </submittedName>
</protein>
<gene>
    <name evidence="1" type="ORF">SK3146_05555</name>
</gene>
<proteinExistence type="predicted"/>
<sequence length="140" mass="16133">MYDVEGFHFKNYEEYVAYNEKPEALRTQILCSLYDKFDFPITIGYAGIKDSQFKLLPFFNHLLNFSFTAHSTSEVKPVTGLIKGVPKEKAKDFLVGHRVRQDGKEQYVILTPFFGNGQISNNDLNVIATWVDFLSKKLQL</sequence>
<name>A0ABY4RUQ8_9BACL</name>
<dbReference type="Proteomes" id="UP001057134">
    <property type="component" value="Chromosome"/>
</dbReference>
<keyword evidence="2" id="KW-1185">Reference proteome</keyword>
<organism evidence="1 2">
    <name type="scientific">Paenibacillus konkukensis</name>
    <dbReference type="NCBI Taxonomy" id="2020716"/>
    <lineage>
        <taxon>Bacteria</taxon>
        <taxon>Bacillati</taxon>
        <taxon>Bacillota</taxon>
        <taxon>Bacilli</taxon>
        <taxon>Bacillales</taxon>
        <taxon>Paenibacillaceae</taxon>
        <taxon>Paenibacillus</taxon>
    </lineage>
</organism>
<evidence type="ECO:0000313" key="2">
    <source>
        <dbReference type="Proteomes" id="UP001057134"/>
    </source>
</evidence>
<reference evidence="1" key="1">
    <citation type="submission" date="2018-02" db="EMBL/GenBank/DDBJ databases">
        <authorList>
            <person name="Kim S.-K."/>
            <person name="Jung H.-I."/>
            <person name="Lee S.-W."/>
        </authorList>
    </citation>
    <scope>NUCLEOTIDE SEQUENCE</scope>
    <source>
        <strain evidence="1">SK3146</strain>
    </source>
</reference>
<reference evidence="1" key="2">
    <citation type="journal article" date="2021" name="J Anim Sci Technol">
        <title>Complete genome sequence of Paenibacillus konkukensis sp. nov. SK3146 as a potential probiotic strain.</title>
        <authorList>
            <person name="Jung H.I."/>
            <person name="Park S."/>
            <person name="Niu K.M."/>
            <person name="Lee S.W."/>
            <person name="Kothari D."/>
            <person name="Yi K.J."/>
            <person name="Kim S.K."/>
        </authorList>
    </citation>
    <scope>NUCLEOTIDE SEQUENCE</scope>
    <source>
        <strain evidence="1">SK3146</strain>
    </source>
</reference>
<dbReference type="EMBL" id="CP027059">
    <property type="protein sequence ID" value="UQZ86262.1"/>
    <property type="molecule type" value="Genomic_DNA"/>
</dbReference>
<evidence type="ECO:0000313" key="1">
    <source>
        <dbReference type="EMBL" id="UQZ86262.1"/>
    </source>
</evidence>
<accession>A0ABY4RUQ8</accession>